<feature type="domain" description="PucR-like N-terminal" evidence="2">
    <location>
        <begin position="17"/>
        <end position="180"/>
    </location>
</feature>
<feature type="domain" description="PucR C-terminal helix-turn-helix" evidence="1">
    <location>
        <begin position="337"/>
        <end position="394"/>
    </location>
</feature>
<dbReference type="Pfam" id="PF13556">
    <property type="entry name" value="HTH_30"/>
    <property type="match status" value="1"/>
</dbReference>
<name>A0A7Z0EIU6_9ACTN</name>
<sequence length="411" mass="45868">MTFGSHRGRGVDHPARHIPPELASRMRPHLANGTELVVKEIRRLFPEFDVPPHSDLGRRLAQGVTLAVERFWDLVEAPGSPREPLLDRFRDLGRGELRDGRNLDALQSALRVGSRMSFRFLTDHRETLGISPDTLFRIADAIFFHMDELAVASTEGYAEARAQRSEELDRQRGRLVRLLLNEPPAPPETIAHHARVLGWHLPQTAAAVVVADGEDSEPGAPALPPDVLTDVTWLDAHLVMPDPDGPGRRHVLDAALSGRIAAIGPTVPLSRLPLSLRYAQKALELGQRGILDTSALIRCSDHLVVLALFADRDLLDVLCRARLAPLAALPQAQADRLAETLLSWLRHAHNANRVAEHLYVHPQTVRYRLRRVRELFGPDLDDAERRFELQIALYARALTRAADARTRDPRA</sequence>
<dbReference type="PANTHER" id="PTHR33744">
    <property type="entry name" value="CARBOHYDRATE DIACID REGULATOR"/>
    <property type="match status" value="1"/>
</dbReference>
<dbReference type="InterPro" id="IPR025736">
    <property type="entry name" value="PucR_C-HTH_dom"/>
</dbReference>
<dbReference type="Proteomes" id="UP000572051">
    <property type="component" value="Unassembled WGS sequence"/>
</dbReference>
<evidence type="ECO:0000313" key="3">
    <source>
        <dbReference type="EMBL" id="NYJ32391.1"/>
    </source>
</evidence>
<dbReference type="Pfam" id="PF25906">
    <property type="entry name" value="PucR-like_N"/>
    <property type="match status" value="1"/>
</dbReference>
<dbReference type="InterPro" id="IPR051448">
    <property type="entry name" value="CdaR-like_regulators"/>
</dbReference>
<dbReference type="AlphaFoldDB" id="A0A7Z0EIU6"/>
<evidence type="ECO:0000259" key="2">
    <source>
        <dbReference type="Pfam" id="PF25906"/>
    </source>
</evidence>
<dbReference type="RefSeq" id="WP_179820183.1">
    <property type="nucleotide sequence ID" value="NZ_JACCFS010000001.1"/>
</dbReference>
<protein>
    <recommendedName>
        <fullName evidence="5">PucR family transcriptional regulator</fullName>
    </recommendedName>
</protein>
<reference evidence="3 4" key="1">
    <citation type="submission" date="2020-07" db="EMBL/GenBank/DDBJ databases">
        <title>Sequencing the genomes of 1000 actinobacteria strains.</title>
        <authorList>
            <person name="Klenk H.-P."/>
        </authorList>
    </citation>
    <scope>NUCLEOTIDE SEQUENCE [LARGE SCALE GENOMIC DNA]</scope>
    <source>
        <strain evidence="3 4">DSM 44442</strain>
    </source>
</reference>
<accession>A0A7Z0EIU6</accession>
<keyword evidence="4" id="KW-1185">Reference proteome</keyword>
<proteinExistence type="predicted"/>
<dbReference type="PANTHER" id="PTHR33744:SF1">
    <property type="entry name" value="DNA-BINDING TRANSCRIPTIONAL ACTIVATOR ADER"/>
    <property type="match status" value="1"/>
</dbReference>
<gene>
    <name evidence="3" type="ORF">HNR10_000272</name>
</gene>
<evidence type="ECO:0008006" key="5">
    <source>
        <dbReference type="Google" id="ProtNLM"/>
    </source>
</evidence>
<evidence type="ECO:0000313" key="4">
    <source>
        <dbReference type="Proteomes" id="UP000572051"/>
    </source>
</evidence>
<dbReference type="InterPro" id="IPR058663">
    <property type="entry name" value="PucR-like_N"/>
</dbReference>
<comment type="caution">
    <text evidence="3">The sequence shown here is derived from an EMBL/GenBank/DDBJ whole genome shotgun (WGS) entry which is preliminary data.</text>
</comment>
<organism evidence="3 4">
    <name type="scientific">Nocardiopsis aegyptia</name>
    <dbReference type="NCBI Taxonomy" id="220378"/>
    <lineage>
        <taxon>Bacteria</taxon>
        <taxon>Bacillati</taxon>
        <taxon>Actinomycetota</taxon>
        <taxon>Actinomycetes</taxon>
        <taxon>Streptosporangiales</taxon>
        <taxon>Nocardiopsidaceae</taxon>
        <taxon>Nocardiopsis</taxon>
    </lineage>
</organism>
<dbReference type="Gene3D" id="1.10.10.2840">
    <property type="entry name" value="PucR C-terminal helix-turn-helix domain"/>
    <property type="match status" value="1"/>
</dbReference>
<dbReference type="EMBL" id="JACCFS010000001">
    <property type="protein sequence ID" value="NYJ32391.1"/>
    <property type="molecule type" value="Genomic_DNA"/>
</dbReference>
<evidence type="ECO:0000259" key="1">
    <source>
        <dbReference type="Pfam" id="PF13556"/>
    </source>
</evidence>
<dbReference type="InterPro" id="IPR042070">
    <property type="entry name" value="PucR_C-HTH_sf"/>
</dbReference>